<dbReference type="InterPro" id="IPR004839">
    <property type="entry name" value="Aminotransferase_I/II_large"/>
</dbReference>
<dbReference type="EC" id="4.4.1.13" evidence="2"/>
<dbReference type="GO" id="GO:0047804">
    <property type="term" value="F:cysteine-S-conjugate beta-lyase activity"/>
    <property type="evidence" value="ECO:0007669"/>
    <property type="project" value="UniProtKB-EC"/>
</dbReference>
<dbReference type="RefSeq" id="WP_136352639.1">
    <property type="nucleotide sequence ID" value="NZ_CP046266.1"/>
</dbReference>
<dbReference type="PANTHER" id="PTHR43525:SF1">
    <property type="entry name" value="PROTEIN MALY"/>
    <property type="match status" value="1"/>
</dbReference>
<evidence type="ECO:0000256" key="1">
    <source>
        <dbReference type="ARBA" id="ARBA00001933"/>
    </source>
</evidence>
<gene>
    <name evidence="7" type="ORF">E6W99_07860</name>
</gene>
<evidence type="ECO:0000256" key="5">
    <source>
        <dbReference type="ARBA" id="ARBA00037974"/>
    </source>
</evidence>
<dbReference type="AlphaFoldDB" id="A0A4V3WFP1"/>
<keyword evidence="3" id="KW-0663">Pyridoxal phosphate</keyword>
<dbReference type="InterPro" id="IPR027619">
    <property type="entry name" value="C-S_lyase_PatB-like"/>
</dbReference>
<dbReference type="Gene3D" id="3.40.640.10">
    <property type="entry name" value="Type I PLP-dependent aspartate aminotransferase-like (Major domain)"/>
    <property type="match status" value="1"/>
</dbReference>
<feature type="domain" description="Aminotransferase class I/classII large" evidence="6">
    <location>
        <begin position="46"/>
        <end position="393"/>
    </location>
</feature>
<sequence>MILNNNEVIELNRFDRVINRKGTDSAKWDYTKNIFGVDDVLPMWVADMDFPAPDEVIDALHARVDHGIFGYTMPGNETEKSIQRWLKKRHDWEIADNIITYTPGIVTALSIAIQAYTESDDKIVVQPPVYYPFFDMPKKHNREVLFNKLHLNKDNRYDIDFEDLEEKLADQKTKMFILCNPHNPSGRVWSKEELTKIGQLCIKHDVLIVSDDIHSDLLLFGNRYTPIASISEVIANQTITCIAPSKTFNLAGLQASAVLIGNDSLKRKFNSVLQLHGLTTINTLGAEAMKAAYTHGEIWLDELICYFEESVLFIENYLKEHLPSVKVIRPEASYLVWLDVRDLEIRDDELKNLLLNKGKLALHLGSTFGENGSGFLRMNFACSRESLKEGLVRLVKALN</sequence>
<evidence type="ECO:0000256" key="3">
    <source>
        <dbReference type="ARBA" id="ARBA00022898"/>
    </source>
</evidence>
<dbReference type="InterPro" id="IPR051798">
    <property type="entry name" value="Class-II_PLP-Dep_Aminotrans"/>
</dbReference>
<proteinExistence type="inferred from homology"/>
<evidence type="ECO:0000259" key="6">
    <source>
        <dbReference type="Pfam" id="PF00155"/>
    </source>
</evidence>
<dbReference type="Pfam" id="PF00155">
    <property type="entry name" value="Aminotran_1_2"/>
    <property type="match status" value="1"/>
</dbReference>
<comment type="similarity">
    <text evidence="5">Belongs to the class-II pyridoxal-phosphate-dependent aminotransferase family. MalY/PatB cystathionine beta-lyase subfamily.</text>
</comment>
<comment type="caution">
    <text evidence="7">The sequence shown here is derived from an EMBL/GenBank/DDBJ whole genome shotgun (WGS) entry which is preliminary data.</text>
</comment>
<dbReference type="GO" id="GO:0030170">
    <property type="term" value="F:pyridoxal phosphate binding"/>
    <property type="evidence" value="ECO:0007669"/>
    <property type="project" value="InterPro"/>
</dbReference>
<name>A0A4V3WFP1_9BACI</name>
<evidence type="ECO:0000256" key="2">
    <source>
        <dbReference type="ARBA" id="ARBA00012224"/>
    </source>
</evidence>
<evidence type="ECO:0000313" key="7">
    <source>
        <dbReference type="EMBL" id="THF81063.1"/>
    </source>
</evidence>
<protein>
    <recommendedName>
        <fullName evidence="2">cysteine-S-conjugate beta-lyase</fullName>
        <ecNumber evidence="2">4.4.1.13</ecNumber>
    </recommendedName>
</protein>
<accession>A0A4V3WFP1</accession>
<keyword evidence="4" id="KW-0456">Lyase</keyword>
<comment type="cofactor">
    <cofactor evidence="1">
        <name>pyridoxal 5'-phosphate</name>
        <dbReference type="ChEBI" id="CHEBI:597326"/>
    </cofactor>
</comment>
<dbReference type="CDD" id="cd00609">
    <property type="entry name" value="AAT_like"/>
    <property type="match status" value="1"/>
</dbReference>
<evidence type="ECO:0000313" key="8">
    <source>
        <dbReference type="Proteomes" id="UP000310334"/>
    </source>
</evidence>
<keyword evidence="8" id="KW-1185">Reference proteome</keyword>
<dbReference type="InterPro" id="IPR015422">
    <property type="entry name" value="PyrdxlP-dep_Trfase_small"/>
</dbReference>
<dbReference type="GO" id="GO:0008483">
    <property type="term" value="F:transaminase activity"/>
    <property type="evidence" value="ECO:0007669"/>
    <property type="project" value="UniProtKB-KW"/>
</dbReference>
<dbReference type="Gene3D" id="3.90.1150.10">
    <property type="entry name" value="Aspartate Aminotransferase, domain 1"/>
    <property type="match status" value="1"/>
</dbReference>
<dbReference type="InterPro" id="IPR015421">
    <property type="entry name" value="PyrdxlP-dep_Trfase_major"/>
</dbReference>
<dbReference type="InterPro" id="IPR015424">
    <property type="entry name" value="PyrdxlP-dep_Trfase"/>
</dbReference>
<dbReference type="OrthoDB" id="9802872at2"/>
<keyword evidence="7" id="KW-0808">Transferase</keyword>
<organism evidence="7 8">
    <name type="scientific">Metabacillus sediminilitoris</name>
    <dbReference type="NCBI Taxonomy" id="2567941"/>
    <lineage>
        <taxon>Bacteria</taxon>
        <taxon>Bacillati</taxon>
        <taxon>Bacillota</taxon>
        <taxon>Bacilli</taxon>
        <taxon>Bacillales</taxon>
        <taxon>Bacillaceae</taxon>
        <taxon>Metabacillus</taxon>
    </lineage>
</organism>
<dbReference type="NCBIfam" id="TIGR04350">
    <property type="entry name" value="C_S_lyase_PatB"/>
    <property type="match status" value="1"/>
</dbReference>
<dbReference type="EMBL" id="SSNT01000005">
    <property type="protein sequence ID" value="THF81063.1"/>
    <property type="molecule type" value="Genomic_DNA"/>
</dbReference>
<keyword evidence="7" id="KW-0032">Aminotransferase</keyword>
<evidence type="ECO:0000256" key="4">
    <source>
        <dbReference type="ARBA" id="ARBA00023239"/>
    </source>
</evidence>
<dbReference type="SUPFAM" id="SSF53383">
    <property type="entry name" value="PLP-dependent transferases"/>
    <property type="match status" value="1"/>
</dbReference>
<dbReference type="Proteomes" id="UP000310334">
    <property type="component" value="Unassembled WGS sequence"/>
</dbReference>
<reference evidence="7 8" key="1">
    <citation type="submission" date="2019-04" db="EMBL/GenBank/DDBJ databases">
        <title>Bacillus sediminilitoris sp. nov., isolated from a tidal flat sediment on the East China Sea.</title>
        <authorList>
            <person name="Wei Y."/>
            <person name="Mao H."/>
            <person name="Fang J."/>
        </authorList>
    </citation>
    <scope>NUCLEOTIDE SEQUENCE [LARGE SCALE GENOMIC DNA]</scope>
    <source>
        <strain evidence="7 8">DSL-17</strain>
    </source>
</reference>
<dbReference type="PANTHER" id="PTHR43525">
    <property type="entry name" value="PROTEIN MALY"/>
    <property type="match status" value="1"/>
</dbReference>